<protein>
    <submittedName>
        <fullName evidence="1">Uncharacterized protein</fullName>
    </submittedName>
</protein>
<sequence length="413" mass="46509">MDDDSVDFENKQLFKACYGLIFFGVPNNGLRHDQLVTMIGSAPSKRLLNDLLVDSDSEASPMLEELARKFLRCCKEQDLQIISFFERELSHTVIKSPSGDWTRDGPKVMMVSRESAITIGLHNGSHKETPLKTDHSGLVKFRDINDPNYAEVVLPMIEDMAKKASKATGNHYDKHPLAFLIPFGKDRDFVGRQAIIEAIDTKFENEQQRVALDGLGGVGATHPDNKIFWVHGSSARRFFLGYEEIARNCQVPGFNSDSVDTLQIVYDRLRNSANGKWLMVLDNFDDPEALDEWKETPLFAEDRIPGDSKPLSTYIPQGSNGSILITSRNRNAAYHLTNDESTIINVPYMTLKEAKSLLDKKLPNNCSSQEEKSKLVELLDGVPLAITQAAAFISRRQKLGWTILRHFRRHSIA</sequence>
<dbReference type="Gene3D" id="3.40.50.300">
    <property type="entry name" value="P-loop containing nucleotide triphosphate hydrolases"/>
    <property type="match status" value="1"/>
</dbReference>
<evidence type="ECO:0000313" key="2">
    <source>
        <dbReference type="Proteomes" id="UP000664534"/>
    </source>
</evidence>
<proteinExistence type="predicted"/>
<dbReference type="SUPFAM" id="SSF52540">
    <property type="entry name" value="P-loop containing nucleoside triphosphate hydrolases"/>
    <property type="match status" value="1"/>
</dbReference>
<organism evidence="1 2">
    <name type="scientific">Imshaugia aleurites</name>
    <dbReference type="NCBI Taxonomy" id="172621"/>
    <lineage>
        <taxon>Eukaryota</taxon>
        <taxon>Fungi</taxon>
        <taxon>Dikarya</taxon>
        <taxon>Ascomycota</taxon>
        <taxon>Pezizomycotina</taxon>
        <taxon>Lecanoromycetes</taxon>
        <taxon>OSLEUM clade</taxon>
        <taxon>Lecanoromycetidae</taxon>
        <taxon>Lecanorales</taxon>
        <taxon>Lecanorineae</taxon>
        <taxon>Parmeliaceae</taxon>
        <taxon>Imshaugia</taxon>
    </lineage>
</organism>
<gene>
    <name evidence="1" type="ORF">IMSHALPRED_005174</name>
</gene>
<dbReference type="EMBL" id="CAJPDT010000027">
    <property type="protein sequence ID" value="CAF9921390.1"/>
    <property type="molecule type" value="Genomic_DNA"/>
</dbReference>
<keyword evidence="2" id="KW-1185">Reference proteome</keyword>
<dbReference type="Proteomes" id="UP000664534">
    <property type="component" value="Unassembled WGS sequence"/>
</dbReference>
<dbReference type="PANTHER" id="PTHR35205">
    <property type="entry name" value="NB-ARC AND TPR DOMAIN PROTEIN"/>
    <property type="match status" value="1"/>
</dbReference>
<dbReference type="AlphaFoldDB" id="A0A8H3FD30"/>
<accession>A0A8H3FD30</accession>
<comment type="caution">
    <text evidence="1">The sequence shown here is derived from an EMBL/GenBank/DDBJ whole genome shotgun (WGS) entry which is preliminary data.</text>
</comment>
<dbReference type="OrthoDB" id="7464126at2759"/>
<dbReference type="PANTHER" id="PTHR35205:SF1">
    <property type="entry name" value="ZU5 DOMAIN-CONTAINING PROTEIN"/>
    <property type="match status" value="1"/>
</dbReference>
<name>A0A8H3FD30_9LECA</name>
<dbReference type="InterPro" id="IPR027417">
    <property type="entry name" value="P-loop_NTPase"/>
</dbReference>
<reference evidence="1" key="1">
    <citation type="submission" date="2021-03" db="EMBL/GenBank/DDBJ databases">
        <authorList>
            <person name="Tagirdzhanova G."/>
        </authorList>
    </citation>
    <scope>NUCLEOTIDE SEQUENCE</scope>
</reference>
<evidence type="ECO:0000313" key="1">
    <source>
        <dbReference type="EMBL" id="CAF9921390.1"/>
    </source>
</evidence>